<dbReference type="PANTHER" id="PTHR43883:SF1">
    <property type="entry name" value="GLUCONOKINASE"/>
    <property type="match status" value="1"/>
</dbReference>
<proteinExistence type="predicted"/>
<name>K6WS37_9ACTN</name>
<evidence type="ECO:0008006" key="3">
    <source>
        <dbReference type="Google" id="ProtNLM"/>
    </source>
</evidence>
<dbReference type="PANTHER" id="PTHR43883">
    <property type="entry name" value="SLR0207 PROTEIN"/>
    <property type="match status" value="1"/>
</dbReference>
<dbReference type="InterPro" id="IPR052732">
    <property type="entry name" value="Cell-binding_unc_protein"/>
</dbReference>
<sequence>MAMTETLTLADNGAAILEQIGALGSDQPTTRVDTHAATILLNGDRAWKFKRPVSFSYLDFSTPDRRRAALDAEYRLNSRTAPQLYHGVHAIRRDIDGTLSLDGPGETVDWVLEMTRFTDDALLVRKAEAGALDDPMLRRLATKVAELHRSAEVCDDEDGAARLRAVVDGNAVSMSRFPDILDPRLAAELTDRLRHLIDTHADLLNGRARAGRVRHGHGDLHLGNIAVLDDVPVPFDCLEFDAELATTDVLYDLAFLLMDLWARGLRHEANVVANTYFDLSPDDEHDYGLLPLAMSVRATVRAHVSAAQGDASRARDFLSLALRLIEPVAPRLVAIGGGSGTGKSTLAGAVGGDVGAAPGARILRSDVLRKRLAGVPAETRLPRSGYTRDMSRRVYDDLKRLAALHLTARMSVIADAVFGRPADRTAIAEVAAREDCRFTGIWLELHETERIARIEARGPDASDADAGVARRQTRSLQAPDDDDWFTVDAGGDALSPVRRHLIR</sequence>
<dbReference type="RefSeq" id="WP_006331382.1">
    <property type="nucleotide sequence ID" value="NZ_BAHC01000058.1"/>
</dbReference>
<dbReference type="eggNOG" id="COG0645">
    <property type="taxonomic scope" value="Bacteria"/>
</dbReference>
<keyword evidence="2" id="KW-1185">Reference proteome</keyword>
<reference evidence="1 2" key="1">
    <citation type="submission" date="2012-08" db="EMBL/GenBank/DDBJ databases">
        <title>Whole genome shotgun sequence of Gordonia rhizosphera NBRC 16068.</title>
        <authorList>
            <person name="Takarada H."/>
            <person name="Isaki S."/>
            <person name="Hosoyama A."/>
            <person name="Tsuchikane K."/>
            <person name="Katsumata H."/>
            <person name="Baba S."/>
            <person name="Ohji S."/>
            <person name="Yamazaki S."/>
            <person name="Fujita N."/>
        </authorList>
    </citation>
    <scope>NUCLEOTIDE SEQUENCE [LARGE SCALE GENOMIC DNA]</scope>
    <source>
        <strain evidence="1 2">NBRC 16068</strain>
    </source>
</reference>
<dbReference type="STRING" id="1108045.GORHZ_058_00010"/>
<gene>
    <name evidence="1" type="ORF">GORHZ_058_00010</name>
</gene>
<dbReference type="InterPro" id="IPR027417">
    <property type="entry name" value="P-loop_NTPase"/>
</dbReference>
<evidence type="ECO:0000313" key="1">
    <source>
        <dbReference type="EMBL" id="GAB89354.1"/>
    </source>
</evidence>
<comment type="caution">
    <text evidence="1">The sequence shown here is derived from an EMBL/GenBank/DDBJ whole genome shotgun (WGS) entry which is preliminary data.</text>
</comment>
<dbReference type="SUPFAM" id="SSF56112">
    <property type="entry name" value="Protein kinase-like (PK-like)"/>
    <property type="match status" value="1"/>
</dbReference>
<protein>
    <recommendedName>
        <fullName evidence="3">Aminoglycoside phosphotransferase domain-containing protein</fullName>
    </recommendedName>
</protein>
<dbReference type="EMBL" id="BAHC01000058">
    <property type="protein sequence ID" value="GAB89354.1"/>
    <property type="molecule type" value="Genomic_DNA"/>
</dbReference>
<organism evidence="1 2">
    <name type="scientific">Gordonia rhizosphera NBRC 16068</name>
    <dbReference type="NCBI Taxonomy" id="1108045"/>
    <lineage>
        <taxon>Bacteria</taxon>
        <taxon>Bacillati</taxon>
        <taxon>Actinomycetota</taxon>
        <taxon>Actinomycetes</taxon>
        <taxon>Mycobacteriales</taxon>
        <taxon>Gordoniaceae</taxon>
        <taxon>Gordonia</taxon>
    </lineage>
</organism>
<evidence type="ECO:0000313" key="2">
    <source>
        <dbReference type="Proteomes" id="UP000008363"/>
    </source>
</evidence>
<dbReference type="InterPro" id="IPR011009">
    <property type="entry name" value="Kinase-like_dom_sf"/>
</dbReference>
<accession>K6WS37</accession>
<dbReference type="Proteomes" id="UP000008363">
    <property type="component" value="Unassembled WGS sequence"/>
</dbReference>
<dbReference type="Gene3D" id="3.40.50.300">
    <property type="entry name" value="P-loop containing nucleotide triphosphate hydrolases"/>
    <property type="match status" value="1"/>
</dbReference>
<dbReference type="Pfam" id="PF13671">
    <property type="entry name" value="AAA_33"/>
    <property type="match status" value="1"/>
</dbReference>
<dbReference type="eggNOG" id="COG2187">
    <property type="taxonomic scope" value="Bacteria"/>
</dbReference>
<dbReference type="AlphaFoldDB" id="K6WS37"/>
<dbReference type="SUPFAM" id="SSF52540">
    <property type="entry name" value="P-loop containing nucleoside triphosphate hydrolases"/>
    <property type="match status" value="1"/>
</dbReference>